<dbReference type="AlphaFoldDB" id="A0A285TZV0"/>
<proteinExistence type="inferred from homology"/>
<name>A0A285TZV0_9PROT</name>
<comment type="similarity">
    <text evidence="1">Belongs to the acetyltransferase family.</text>
</comment>
<dbReference type="CDD" id="cd04301">
    <property type="entry name" value="NAT_SF"/>
    <property type="match status" value="1"/>
</dbReference>
<evidence type="ECO:0000256" key="3">
    <source>
        <dbReference type="ARBA" id="ARBA00023315"/>
    </source>
</evidence>
<sequence>MKDRMTMTAKHPYPVAPPHIRIATAQDVDDIHAMLFEIARATGCEDKFKSKPEDLARDGFGHRPAFEALIAHDGDVPVGLCLYFPSYSTFRGKAGIYIQDLFVAPEYRGGGFARHLIAKVAERARSQGGHYIRLSVDAGKIIGQRFYARIGMRHAHDERIHVLDGDAFDALIDG</sequence>
<dbReference type="FunFam" id="3.40.630.30:FF:000064">
    <property type="entry name" value="GNAT family acetyltransferase"/>
    <property type="match status" value="1"/>
</dbReference>
<dbReference type="EMBL" id="OBMM01000006">
    <property type="protein sequence ID" value="SOC28238.1"/>
    <property type="molecule type" value="Genomic_DNA"/>
</dbReference>
<keyword evidence="5" id="KW-0689">Ribosomal protein</keyword>
<dbReference type="GO" id="GO:0008080">
    <property type="term" value="F:N-acetyltransferase activity"/>
    <property type="evidence" value="ECO:0007669"/>
    <property type="project" value="UniProtKB-ARBA"/>
</dbReference>
<evidence type="ECO:0000259" key="4">
    <source>
        <dbReference type="PROSITE" id="PS51186"/>
    </source>
</evidence>
<dbReference type="InterPro" id="IPR051016">
    <property type="entry name" value="Diverse_Substrate_AcTransf"/>
</dbReference>
<protein>
    <submittedName>
        <fullName evidence="5">Ribosomal protein S18 acetylase RimI</fullName>
    </submittedName>
</protein>
<feature type="domain" description="N-acetyltransferase" evidence="4">
    <location>
        <begin position="18"/>
        <end position="174"/>
    </location>
</feature>
<dbReference type="PROSITE" id="PS51186">
    <property type="entry name" value="GNAT"/>
    <property type="match status" value="1"/>
</dbReference>
<evidence type="ECO:0000256" key="2">
    <source>
        <dbReference type="ARBA" id="ARBA00022679"/>
    </source>
</evidence>
<dbReference type="GO" id="GO:0005840">
    <property type="term" value="C:ribosome"/>
    <property type="evidence" value="ECO:0007669"/>
    <property type="project" value="UniProtKB-KW"/>
</dbReference>
<dbReference type="Proteomes" id="UP000219068">
    <property type="component" value="Unassembled WGS sequence"/>
</dbReference>
<dbReference type="InterPro" id="IPR000182">
    <property type="entry name" value="GNAT_dom"/>
</dbReference>
<dbReference type="RefSeq" id="WP_249278145.1">
    <property type="nucleotide sequence ID" value="NZ_OBMM01000006.1"/>
</dbReference>
<organism evidence="5 6">
    <name type="scientific">Thalassospira xiamenensis</name>
    <dbReference type="NCBI Taxonomy" id="220697"/>
    <lineage>
        <taxon>Bacteria</taxon>
        <taxon>Pseudomonadati</taxon>
        <taxon>Pseudomonadota</taxon>
        <taxon>Alphaproteobacteria</taxon>
        <taxon>Rhodospirillales</taxon>
        <taxon>Thalassospiraceae</taxon>
        <taxon>Thalassospira</taxon>
    </lineage>
</organism>
<dbReference type="InterPro" id="IPR016181">
    <property type="entry name" value="Acyl_CoA_acyltransferase"/>
</dbReference>
<dbReference type="Gene3D" id="3.40.630.30">
    <property type="match status" value="1"/>
</dbReference>
<dbReference type="PANTHER" id="PTHR10545">
    <property type="entry name" value="DIAMINE N-ACETYLTRANSFERASE"/>
    <property type="match status" value="1"/>
</dbReference>
<keyword evidence="2" id="KW-0808">Transferase</keyword>
<dbReference type="PANTHER" id="PTHR10545:SF29">
    <property type="entry name" value="GH14572P-RELATED"/>
    <property type="match status" value="1"/>
</dbReference>
<evidence type="ECO:0000256" key="1">
    <source>
        <dbReference type="ARBA" id="ARBA00008694"/>
    </source>
</evidence>
<evidence type="ECO:0000313" key="6">
    <source>
        <dbReference type="Proteomes" id="UP000219068"/>
    </source>
</evidence>
<accession>A0A285TZV0</accession>
<reference evidence="5 6" key="1">
    <citation type="submission" date="2017-08" db="EMBL/GenBank/DDBJ databases">
        <authorList>
            <person name="de Groot N.N."/>
        </authorList>
    </citation>
    <scope>NUCLEOTIDE SEQUENCE [LARGE SCALE GENOMIC DNA]</scope>
    <source>
        <strain evidence="5 6">USBA 78</strain>
    </source>
</reference>
<keyword evidence="3" id="KW-0012">Acyltransferase</keyword>
<keyword evidence="5" id="KW-0687">Ribonucleoprotein</keyword>
<dbReference type="Pfam" id="PF00583">
    <property type="entry name" value="Acetyltransf_1"/>
    <property type="match status" value="1"/>
</dbReference>
<evidence type="ECO:0000313" key="5">
    <source>
        <dbReference type="EMBL" id="SOC28238.1"/>
    </source>
</evidence>
<dbReference type="SUPFAM" id="SSF55729">
    <property type="entry name" value="Acyl-CoA N-acyltransferases (Nat)"/>
    <property type="match status" value="1"/>
</dbReference>
<gene>
    <name evidence="5" type="ORF">SAMN05428964_106161</name>
</gene>